<protein>
    <submittedName>
        <fullName evidence="2">Uncharacterized protein</fullName>
    </submittedName>
</protein>
<organism evidence="2 3">
    <name type="scientific">Roseobacter cerasinus</name>
    <dbReference type="NCBI Taxonomy" id="2602289"/>
    <lineage>
        <taxon>Bacteria</taxon>
        <taxon>Pseudomonadati</taxon>
        <taxon>Pseudomonadota</taxon>
        <taxon>Alphaproteobacteria</taxon>
        <taxon>Rhodobacterales</taxon>
        <taxon>Roseobacteraceae</taxon>
        <taxon>Roseobacter</taxon>
    </lineage>
</organism>
<accession>A0A640VYR0</accession>
<dbReference type="Proteomes" id="UP000436522">
    <property type="component" value="Unassembled WGS sequence"/>
</dbReference>
<dbReference type="RefSeq" id="WP_159981290.1">
    <property type="nucleotide sequence ID" value="NZ_BLIV01000014.1"/>
</dbReference>
<dbReference type="AlphaFoldDB" id="A0A640VYR0"/>
<dbReference type="Gene3D" id="2.60.120.200">
    <property type="match status" value="1"/>
</dbReference>
<feature type="chain" id="PRO_5024851488" evidence="1">
    <location>
        <begin position="21"/>
        <end position="378"/>
    </location>
</feature>
<dbReference type="Pfam" id="PF14099">
    <property type="entry name" value="Polysacc_lyase"/>
    <property type="match status" value="1"/>
</dbReference>
<keyword evidence="1" id="KW-0732">Signal</keyword>
<comment type="caution">
    <text evidence="2">The sequence shown here is derived from an EMBL/GenBank/DDBJ whole genome shotgun (WGS) entry which is preliminary data.</text>
</comment>
<name>A0A640VYR0_9RHOB</name>
<sequence length="378" mass="42458">MKNVIQAFVSSMLFAGFANADTYRDDFSSGEIDTSLWCECQIDPEYPVRSGNTSVGAAGTVLIDVDSRDVGGNNCRFAPVSECVQPGIAVLATDGDEDDADDLTASIFAEFTRSRSDGILKKVLRPNGTTYCSDLVQHAANMAYDAEEAIKGQPIPKLCIQRQELRLFSGLRASATRTSSYIMKFRMPEKDEIQDRVNSMRWVLAQWKHTKLSANYENAPYTFNGQSPFVAVRFDDAVLHVTVQDEFWRCLVAAAKHDIWPDMETINGRIPDKYCFWTGPDDYFGPKPKHSLTLIHHASPVLENATGQYTTLRLEIEAGPSGEVVLWQDDTKVATVTGRLGYNMDQGWKSKIKFKFGHYRDYLPDNHSMEIDFVEIKD</sequence>
<evidence type="ECO:0000256" key="1">
    <source>
        <dbReference type="SAM" id="SignalP"/>
    </source>
</evidence>
<dbReference type="InterPro" id="IPR025975">
    <property type="entry name" value="Polysacc_lyase"/>
</dbReference>
<gene>
    <name evidence="2" type="ORF">So717_42830</name>
</gene>
<dbReference type="EMBL" id="BLIV01000014">
    <property type="protein sequence ID" value="GFE52530.1"/>
    <property type="molecule type" value="Genomic_DNA"/>
</dbReference>
<evidence type="ECO:0000313" key="3">
    <source>
        <dbReference type="Proteomes" id="UP000436522"/>
    </source>
</evidence>
<evidence type="ECO:0000313" key="2">
    <source>
        <dbReference type="EMBL" id="GFE52530.1"/>
    </source>
</evidence>
<dbReference type="OrthoDB" id="7330009at2"/>
<keyword evidence="3" id="KW-1185">Reference proteome</keyword>
<reference evidence="2 3" key="1">
    <citation type="submission" date="2019-12" db="EMBL/GenBank/DDBJ databases">
        <title>Roseobacter cerasinus sp. nov., isolated from seawater around aquaculture.</title>
        <authorList>
            <person name="Muramatsu S."/>
            <person name="Takabe Y."/>
            <person name="Mori K."/>
            <person name="Takaichi S."/>
            <person name="Hanada S."/>
        </authorList>
    </citation>
    <scope>NUCLEOTIDE SEQUENCE [LARGE SCALE GENOMIC DNA]</scope>
    <source>
        <strain evidence="2 3">AI77</strain>
    </source>
</reference>
<proteinExistence type="predicted"/>
<feature type="signal peptide" evidence="1">
    <location>
        <begin position="1"/>
        <end position="20"/>
    </location>
</feature>